<keyword evidence="2" id="KW-1185">Reference proteome</keyword>
<protein>
    <submittedName>
        <fullName evidence="1">Uncharacterized protein</fullName>
    </submittedName>
</protein>
<evidence type="ECO:0000313" key="1">
    <source>
        <dbReference type="EMBL" id="KAF9493538.1"/>
    </source>
</evidence>
<evidence type="ECO:0000313" key="2">
    <source>
        <dbReference type="Proteomes" id="UP000807025"/>
    </source>
</evidence>
<proteinExistence type="predicted"/>
<gene>
    <name evidence="1" type="ORF">BDN71DRAFT_1092969</name>
</gene>
<dbReference type="AlphaFoldDB" id="A0A9P6DER7"/>
<sequence>MKLRAATLQLPASLHAANHAPIQSEKALNSRKARSCLRKAIAPSIGRSRHIACLALDPCFPLSEWRARIRIPPQRAVGLVGVCAVTQLTSQTAGLYRMETTASF</sequence>
<accession>A0A9P6DER7</accession>
<organism evidence="1 2">
    <name type="scientific">Pleurotus eryngii</name>
    <name type="common">Boletus of the steppes</name>
    <dbReference type="NCBI Taxonomy" id="5323"/>
    <lineage>
        <taxon>Eukaryota</taxon>
        <taxon>Fungi</taxon>
        <taxon>Dikarya</taxon>
        <taxon>Basidiomycota</taxon>
        <taxon>Agaricomycotina</taxon>
        <taxon>Agaricomycetes</taxon>
        <taxon>Agaricomycetidae</taxon>
        <taxon>Agaricales</taxon>
        <taxon>Pleurotineae</taxon>
        <taxon>Pleurotaceae</taxon>
        <taxon>Pleurotus</taxon>
    </lineage>
</organism>
<name>A0A9P6DER7_PLEER</name>
<comment type="caution">
    <text evidence="1">The sequence shown here is derived from an EMBL/GenBank/DDBJ whole genome shotgun (WGS) entry which is preliminary data.</text>
</comment>
<dbReference type="Proteomes" id="UP000807025">
    <property type="component" value="Unassembled WGS sequence"/>
</dbReference>
<dbReference type="EMBL" id="MU154584">
    <property type="protein sequence ID" value="KAF9493538.1"/>
    <property type="molecule type" value="Genomic_DNA"/>
</dbReference>
<reference evidence="1" key="1">
    <citation type="submission" date="2020-11" db="EMBL/GenBank/DDBJ databases">
        <authorList>
            <consortium name="DOE Joint Genome Institute"/>
            <person name="Ahrendt S."/>
            <person name="Riley R."/>
            <person name="Andreopoulos W."/>
            <person name="Labutti K."/>
            <person name="Pangilinan J."/>
            <person name="Ruiz-Duenas F.J."/>
            <person name="Barrasa J.M."/>
            <person name="Sanchez-Garcia M."/>
            <person name="Camarero S."/>
            <person name="Miyauchi S."/>
            <person name="Serrano A."/>
            <person name="Linde D."/>
            <person name="Babiker R."/>
            <person name="Drula E."/>
            <person name="Ayuso-Fernandez I."/>
            <person name="Pacheco R."/>
            <person name="Padilla G."/>
            <person name="Ferreira P."/>
            <person name="Barriuso J."/>
            <person name="Kellner H."/>
            <person name="Castanera R."/>
            <person name="Alfaro M."/>
            <person name="Ramirez L."/>
            <person name="Pisabarro A.G."/>
            <person name="Kuo A."/>
            <person name="Tritt A."/>
            <person name="Lipzen A."/>
            <person name="He G."/>
            <person name="Yan M."/>
            <person name="Ng V."/>
            <person name="Cullen D."/>
            <person name="Martin F."/>
            <person name="Rosso M.-N."/>
            <person name="Henrissat B."/>
            <person name="Hibbett D."/>
            <person name="Martinez A.T."/>
            <person name="Grigoriev I.V."/>
        </authorList>
    </citation>
    <scope>NUCLEOTIDE SEQUENCE</scope>
    <source>
        <strain evidence="1">ATCC 90797</strain>
    </source>
</reference>